<feature type="compositionally biased region" description="Basic and acidic residues" evidence="1">
    <location>
        <begin position="29"/>
        <end position="39"/>
    </location>
</feature>
<dbReference type="AlphaFoldDB" id="A0A803Q1J6"/>
<accession>A0A803Q1J6</accession>
<sequence length="88" mass="9596">MARGGANTRSTANQGDESQTANRFSALETNDRPPGEDPRSPYFISSGDQSTVNLVPKNLTGCENYSSWRRSMIVALTARNKIKFAAIT</sequence>
<reference evidence="3" key="2">
    <citation type="submission" date="2021-03" db="UniProtKB">
        <authorList>
            <consortium name="EnsemblPlants"/>
        </authorList>
    </citation>
    <scope>IDENTIFICATION</scope>
</reference>
<dbReference type="Gramene" id="evm.model.07.1159">
    <property type="protein sequence ID" value="cds.evm.model.07.1159"/>
    <property type="gene ID" value="evm.TU.07.1159"/>
</dbReference>
<proteinExistence type="predicted"/>
<feature type="compositionally biased region" description="Polar residues" evidence="1">
    <location>
        <begin position="7"/>
        <end position="23"/>
    </location>
</feature>
<dbReference type="EMBL" id="UZAU01000655">
    <property type="status" value="NOT_ANNOTATED_CDS"/>
    <property type="molecule type" value="Genomic_DNA"/>
</dbReference>
<dbReference type="Proteomes" id="UP000596661">
    <property type="component" value="Chromosome 7"/>
</dbReference>
<protein>
    <recommendedName>
        <fullName evidence="2">Retrotransposon Copia-like N-terminal domain-containing protein</fullName>
    </recommendedName>
</protein>
<keyword evidence="4" id="KW-1185">Reference proteome</keyword>
<evidence type="ECO:0000313" key="4">
    <source>
        <dbReference type="Proteomes" id="UP000596661"/>
    </source>
</evidence>
<evidence type="ECO:0000256" key="1">
    <source>
        <dbReference type="SAM" id="MobiDB-lite"/>
    </source>
</evidence>
<organism evidence="3 4">
    <name type="scientific">Cannabis sativa</name>
    <name type="common">Hemp</name>
    <name type="synonym">Marijuana</name>
    <dbReference type="NCBI Taxonomy" id="3483"/>
    <lineage>
        <taxon>Eukaryota</taxon>
        <taxon>Viridiplantae</taxon>
        <taxon>Streptophyta</taxon>
        <taxon>Embryophyta</taxon>
        <taxon>Tracheophyta</taxon>
        <taxon>Spermatophyta</taxon>
        <taxon>Magnoliopsida</taxon>
        <taxon>eudicotyledons</taxon>
        <taxon>Gunneridae</taxon>
        <taxon>Pentapetalae</taxon>
        <taxon>rosids</taxon>
        <taxon>fabids</taxon>
        <taxon>Rosales</taxon>
        <taxon>Cannabaceae</taxon>
        <taxon>Cannabis</taxon>
    </lineage>
</organism>
<dbReference type="EnsemblPlants" id="evm.model.07.1159">
    <property type="protein sequence ID" value="cds.evm.model.07.1159"/>
    <property type="gene ID" value="evm.TU.07.1159"/>
</dbReference>
<reference evidence="3" key="1">
    <citation type="submission" date="2018-11" db="EMBL/GenBank/DDBJ databases">
        <authorList>
            <person name="Grassa J C."/>
        </authorList>
    </citation>
    <scope>NUCLEOTIDE SEQUENCE [LARGE SCALE GENOMIC DNA]</scope>
</reference>
<feature type="domain" description="Retrotransposon Copia-like N-terminal" evidence="2">
    <location>
        <begin position="48"/>
        <end position="84"/>
    </location>
</feature>
<dbReference type="InterPro" id="IPR029472">
    <property type="entry name" value="Copia-like_N"/>
</dbReference>
<evidence type="ECO:0000259" key="2">
    <source>
        <dbReference type="Pfam" id="PF14244"/>
    </source>
</evidence>
<name>A0A803Q1J6_CANSA</name>
<evidence type="ECO:0000313" key="3">
    <source>
        <dbReference type="EnsemblPlants" id="cds.evm.model.07.1159"/>
    </source>
</evidence>
<dbReference type="Pfam" id="PF14244">
    <property type="entry name" value="Retrotran_gag_3"/>
    <property type="match status" value="1"/>
</dbReference>
<feature type="region of interest" description="Disordered" evidence="1">
    <location>
        <begin position="1"/>
        <end position="49"/>
    </location>
</feature>